<evidence type="ECO:0000313" key="4">
    <source>
        <dbReference type="Proteomes" id="UP001204562"/>
    </source>
</evidence>
<keyword evidence="1" id="KW-0472">Membrane</keyword>
<organism evidence="2 4">
    <name type="scientific">Intestinimonas massiliensis</name>
    <name type="common">ex Afouda et al. 2020</name>
    <dbReference type="NCBI Taxonomy" id="1673721"/>
    <lineage>
        <taxon>Bacteria</taxon>
        <taxon>Bacillati</taxon>
        <taxon>Bacillota</taxon>
        <taxon>Clostridia</taxon>
        <taxon>Eubacteriales</taxon>
        <taxon>Intestinimonas</taxon>
    </lineage>
</organism>
<keyword evidence="1" id="KW-0812">Transmembrane</keyword>
<feature type="transmembrane region" description="Helical" evidence="1">
    <location>
        <begin position="39"/>
        <end position="66"/>
    </location>
</feature>
<dbReference type="Proteomes" id="UP001204562">
    <property type="component" value="Unassembled WGS sequence"/>
</dbReference>
<evidence type="ECO:0000256" key="1">
    <source>
        <dbReference type="SAM" id="Phobius"/>
    </source>
</evidence>
<protein>
    <submittedName>
        <fullName evidence="2">Uncharacterized protein</fullName>
    </submittedName>
</protein>
<accession>A0AAW5JG83</accession>
<dbReference type="EMBL" id="JANFYS010000001">
    <property type="protein sequence ID" value="MCQ4769084.1"/>
    <property type="molecule type" value="Genomic_DNA"/>
</dbReference>
<reference evidence="2" key="1">
    <citation type="submission" date="2022-06" db="EMBL/GenBank/DDBJ databases">
        <title>Isolation of gut microbiota from human fecal samples.</title>
        <authorList>
            <person name="Pamer E.G."/>
            <person name="Barat B."/>
            <person name="Waligurski E."/>
            <person name="Medina S."/>
            <person name="Paddock L."/>
            <person name="Mostad J."/>
        </authorList>
    </citation>
    <scope>NUCLEOTIDE SEQUENCE</scope>
    <source>
        <strain evidence="2">DFI.9.91</strain>
    </source>
</reference>
<comment type="caution">
    <text evidence="2">The sequence shown here is derived from an EMBL/GenBank/DDBJ whole genome shotgun (WGS) entry which is preliminary data.</text>
</comment>
<dbReference type="EMBL" id="JANFYS010000001">
    <property type="protein sequence ID" value="MCQ4769031.1"/>
    <property type="molecule type" value="Genomic_DNA"/>
</dbReference>
<sequence length="116" mass="12703">MKKTTIPPFVAILVTLVAFLWTSRILITSGDQLQMDSPIARFVAVTFFAWVGSSLWVSIVSVVVVLPLSILINGSVLPENGEQKGMLVFFLVSGVLIWVQFFIFGNGIPFVLMPSS</sequence>
<dbReference type="RefSeq" id="WP_256302944.1">
    <property type="nucleotide sequence ID" value="NZ_JANFYS010000001.1"/>
</dbReference>
<proteinExistence type="predicted"/>
<feature type="transmembrane region" description="Helical" evidence="1">
    <location>
        <begin position="6"/>
        <end position="27"/>
    </location>
</feature>
<evidence type="ECO:0000313" key="3">
    <source>
        <dbReference type="EMBL" id="MCQ4769084.1"/>
    </source>
</evidence>
<dbReference type="AlphaFoldDB" id="A0AAW5JG83"/>
<feature type="transmembrane region" description="Helical" evidence="1">
    <location>
        <begin position="86"/>
        <end position="112"/>
    </location>
</feature>
<name>A0AAW5JG83_9FIRM</name>
<evidence type="ECO:0000313" key="2">
    <source>
        <dbReference type="EMBL" id="MCQ4769031.1"/>
    </source>
</evidence>
<keyword evidence="1" id="KW-1133">Transmembrane helix</keyword>
<gene>
    <name evidence="2" type="ORF">NE579_00940</name>
    <name evidence="3" type="ORF">NE579_01215</name>
</gene>